<gene>
    <name evidence="2" type="ORF">PA905_49540</name>
</gene>
<keyword evidence="1" id="KW-1133">Transmembrane helix</keyword>
<feature type="transmembrane region" description="Helical" evidence="1">
    <location>
        <begin position="114"/>
        <end position="132"/>
    </location>
</feature>
<sequence>MLSRFGHHLVALLLLLLLLNVLLLSLRKSSRIGTVARLKILIHSKSLLSLPVLGLLLLLLLIPLFYSLLLLIPSRLLRLLLFLNGLNLRFLSLLMGFSYFYLFSYSNYYSTLKIAQIITWQLFGHLFIPIYLEIQLA</sequence>
<proteinExistence type="predicted"/>
<dbReference type="AlphaFoldDB" id="A0A4P5ZMI9"/>
<evidence type="ECO:0000256" key="1">
    <source>
        <dbReference type="SAM" id="Phobius"/>
    </source>
</evidence>
<feature type="transmembrane region" description="Helical" evidence="1">
    <location>
        <begin position="79"/>
        <end position="102"/>
    </location>
</feature>
<keyword evidence="1" id="KW-0472">Membrane</keyword>
<organism evidence="2 3">
    <name type="scientific">Planktothrix agardhii CCAP 1459/11A</name>
    <dbReference type="NCBI Taxonomy" id="282420"/>
    <lineage>
        <taxon>Bacteria</taxon>
        <taxon>Bacillati</taxon>
        <taxon>Cyanobacteriota</taxon>
        <taxon>Cyanophyceae</taxon>
        <taxon>Oscillatoriophycideae</taxon>
        <taxon>Oscillatoriales</taxon>
        <taxon>Microcoleaceae</taxon>
        <taxon>Planktothrix</taxon>
    </lineage>
</organism>
<protein>
    <submittedName>
        <fullName evidence="2">Uncharacterized protein</fullName>
    </submittedName>
</protein>
<accession>A0A4P5ZMI9</accession>
<keyword evidence="1" id="KW-0812">Transmembrane</keyword>
<comment type="caution">
    <text evidence="2">The sequence shown here is derived from an EMBL/GenBank/DDBJ whole genome shotgun (WGS) entry which is preliminary data.</text>
</comment>
<reference evidence="3" key="1">
    <citation type="submission" date="2019-02" db="EMBL/GenBank/DDBJ databases">
        <title>Draft genome sequence of Planktothrix agardhii NIES-905.</title>
        <authorList>
            <person name="Yamaguchi H."/>
            <person name="Suzuki S."/>
            <person name="Kawachi M."/>
        </authorList>
    </citation>
    <scope>NUCLEOTIDE SEQUENCE [LARGE SCALE GENOMIC DNA]</scope>
    <source>
        <strain evidence="3">CCAP 1459/11A</strain>
    </source>
</reference>
<name>A0A4P5ZMI9_PLAAG</name>
<dbReference type="EMBL" id="BJCD01000116">
    <property type="protein sequence ID" value="GDZ96394.1"/>
    <property type="molecule type" value="Genomic_DNA"/>
</dbReference>
<feature type="transmembrane region" description="Helical" evidence="1">
    <location>
        <begin position="47"/>
        <end position="72"/>
    </location>
</feature>
<dbReference type="Proteomes" id="UP000299794">
    <property type="component" value="Unassembled WGS sequence"/>
</dbReference>
<evidence type="ECO:0000313" key="2">
    <source>
        <dbReference type="EMBL" id="GDZ96394.1"/>
    </source>
</evidence>
<evidence type="ECO:0000313" key="3">
    <source>
        <dbReference type="Proteomes" id="UP000299794"/>
    </source>
</evidence>